<feature type="compositionally biased region" description="Polar residues" evidence="1">
    <location>
        <begin position="320"/>
        <end position="329"/>
    </location>
</feature>
<accession>A0A167RI37</accession>
<dbReference type="STRING" id="1081102.A0A167RI37"/>
<feature type="compositionally biased region" description="Polar residues" evidence="1">
    <location>
        <begin position="740"/>
        <end position="760"/>
    </location>
</feature>
<reference evidence="2 3" key="1">
    <citation type="journal article" date="2016" name="Genome Biol. Evol.">
        <title>Divergent and convergent evolution of fungal pathogenicity.</title>
        <authorList>
            <person name="Shang Y."/>
            <person name="Xiao G."/>
            <person name="Zheng P."/>
            <person name="Cen K."/>
            <person name="Zhan S."/>
            <person name="Wang C."/>
        </authorList>
    </citation>
    <scope>NUCLEOTIDE SEQUENCE [LARGE SCALE GENOMIC DNA]</scope>
    <source>
        <strain evidence="2 3">RCEF 264</strain>
    </source>
</reference>
<evidence type="ECO:0000313" key="2">
    <source>
        <dbReference type="EMBL" id="OAA58620.1"/>
    </source>
</evidence>
<dbReference type="EMBL" id="AZHD01000012">
    <property type="protein sequence ID" value="OAA58620.1"/>
    <property type="molecule type" value="Genomic_DNA"/>
</dbReference>
<dbReference type="OrthoDB" id="5204833at2759"/>
<feature type="compositionally biased region" description="Polar residues" evidence="1">
    <location>
        <begin position="461"/>
        <end position="492"/>
    </location>
</feature>
<dbReference type="Proteomes" id="UP000076874">
    <property type="component" value="Unassembled WGS sequence"/>
</dbReference>
<keyword evidence="3" id="KW-1185">Reference proteome</keyword>
<feature type="compositionally biased region" description="Polar residues" evidence="1">
    <location>
        <begin position="698"/>
        <end position="707"/>
    </location>
</feature>
<evidence type="ECO:0008006" key="4">
    <source>
        <dbReference type="Google" id="ProtNLM"/>
    </source>
</evidence>
<feature type="region of interest" description="Disordered" evidence="1">
    <location>
        <begin position="688"/>
        <end position="763"/>
    </location>
</feature>
<feature type="compositionally biased region" description="Low complexity" evidence="1">
    <location>
        <begin position="493"/>
        <end position="513"/>
    </location>
</feature>
<gene>
    <name evidence="2" type="ORF">SPI_06693</name>
</gene>
<evidence type="ECO:0000256" key="1">
    <source>
        <dbReference type="SAM" id="MobiDB-lite"/>
    </source>
</evidence>
<dbReference type="AlphaFoldDB" id="A0A167RI37"/>
<organism evidence="2 3">
    <name type="scientific">Niveomyces insectorum RCEF 264</name>
    <dbReference type="NCBI Taxonomy" id="1081102"/>
    <lineage>
        <taxon>Eukaryota</taxon>
        <taxon>Fungi</taxon>
        <taxon>Dikarya</taxon>
        <taxon>Ascomycota</taxon>
        <taxon>Pezizomycotina</taxon>
        <taxon>Sordariomycetes</taxon>
        <taxon>Hypocreomycetidae</taxon>
        <taxon>Hypocreales</taxon>
        <taxon>Cordycipitaceae</taxon>
        <taxon>Niveomyces</taxon>
    </lineage>
</organism>
<feature type="region of interest" description="Disordered" evidence="1">
    <location>
        <begin position="316"/>
        <end position="514"/>
    </location>
</feature>
<feature type="region of interest" description="Disordered" evidence="1">
    <location>
        <begin position="230"/>
        <end position="279"/>
    </location>
</feature>
<name>A0A167RI37_9HYPO</name>
<feature type="compositionally biased region" description="Low complexity" evidence="1">
    <location>
        <begin position="361"/>
        <end position="370"/>
    </location>
</feature>
<proteinExistence type="predicted"/>
<protein>
    <recommendedName>
        <fullName evidence="4">Erythromycin esterase</fullName>
    </recommendedName>
</protein>
<feature type="region of interest" description="Disordered" evidence="1">
    <location>
        <begin position="167"/>
        <end position="210"/>
    </location>
</feature>
<feature type="region of interest" description="Disordered" evidence="1">
    <location>
        <begin position="807"/>
        <end position="923"/>
    </location>
</feature>
<evidence type="ECO:0000313" key="3">
    <source>
        <dbReference type="Proteomes" id="UP000076874"/>
    </source>
</evidence>
<feature type="compositionally biased region" description="Low complexity" evidence="1">
    <location>
        <begin position="442"/>
        <end position="453"/>
    </location>
</feature>
<feature type="compositionally biased region" description="Basic residues" evidence="1">
    <location>
        <begin position="1"/>
        <end position="10"/>
    </location>
</feature>
<feature type="compositionally biased region" description="Basic residues" evidence="1">
    <location>
        <begin position="266"/>
        <end position="277"/>
    </location>
</feature>
<feature type="compositionally biased region" description="Low complexity" evidence="1">
    <location>
        <begin position="79"/>
        <end position="90"/>
    </location>
</feature>
<sequence>MAPMTRRRSARLASNSQPPNGGATAPNLESLSEHQETPVEQQQHNQQRHEDGQQQQQHQQHHQQRHQPSVPATTVPRTPASSSPAKPSLSEMHPSKAHMAKEPPSSALRLGFADINGAWRGSPTTAKSSRHYTLGNDNNDDDDGDGKTAAAAAVTAGMPSASPFTFRFARQNHGGNGGPRVDRHADAGVTSPKAVVKTPGGSGSDGLDLGLSDEARRMMEELRGEALKIRADLEMQRQQDTEREGGDGDGGDGYADGYVNDDGTGARRRIAKPKSRANRFSAAHTAVFNKMESIENHPSAFRAARFTPVRSAVTPATAHLASSSQNQTRGLKRTQSKANLDDETPLKPAKSAVASLAPQSATTVTTATTATRKHHNPALGASGQRPHNSDKASAPTPSARKGKLAVADEPPMSAAKRVKQRIGDDASSSRPVSRDGSFLPRAAAATTTTTATTVAPGNETPKANSGVSVTRSHSMASLLTPTKSSLARSLSVKTPGTAAAPPKTPGKTPGRTPLQLFSGFKRSATSNHAHATVPVPATPGVVKPLASRVEAPATDHATNGKVPPAANTAAARSALPVPLASATVSFSKTPTVAPRLDKPLPQFPATTPRRKLVKRVAFSPNTHRAVLSGGATPSLFKSALPRSALKSRLAAHVDMVHEEEVLSATGTESPSVRRRRFGGTVFYPDLSRHELLDKRSSNTKNPSSQEGPSLADVLSPSAKLAPPPPPPSVPGTFTFRSDKTISFNNTSPTGFGSSPGQASLRQVPPAPLVPVTKVPTIPGSFPEPHVRSGMFTTALVAMDGPNKENTRPVAINNIPHGIANKKRHRVSEAEEEAEHQAAERAAKKRKNEPVPEGEALLAPRLVGAKGHLGGGTSVRSTPHKQAAGLSAAGGGGSMAKTPGSATKKRPVLSLSRLNSLARPKLRK</sequence>
<comment type="caution">
    <text evidence="2">The sequence shown here is derived from an EMBL/GenBank/DDBJ whole genome shotgun (WGS) entry which is preliminary data.</text>
</comment>
<feature type="region of interest" description="Disordered" evidence="1">
    <location>
        <begin position="1"/>
        <end position="148"/>
    </location>
</feature>
<feature type="compositionally biased region" description="Basic and acidic residues" evidence="1">
    <location>
        <begin position="230"/>
        <end position="246"/>
    </location>
</feature>